<reference evidence="2 3" key="1">
    <citation type="submission" date="2024-04" db="EMBL/GenBank/DDBJ databases">
        <authorList>
            <person name="Waldvogel A.-M."/>
            <person name="Schoenle A."/>
        </authorList>
    </citation>
    <scope>NUCLEOTIDE SEQUENCE [LARGE SCALE GENOMIC DNA]</scope>
</reference>
<evidence type="ECO:0000256" key="1">
    <source>
        <dbReference type="SAM" id="MobiDB-lite"/>
    </source>
</evidence>
<organism evidence="2 3">
    <name type="scientific">Knipowitschia caucasica</name>
    <name type="common">Caucasian dwarf goby</name>
    <name type="synonym">Pomatoschistus caucasicus</name>
    <dbReference type="NCBI Taxonomy" id="637954"/>
    <lineage>
        <taxon>Eukaryota</taxon>
        <taxon>Metazoa</taxon>
        <taxon>Chordata</taxon>
        <taxon>Craniata</taxon>
        <taxon>Vertebrata</taxon>
        <taxon>Euteleostomi</taxon>
        <taxon>Actinopterygii</taxon>
        <taxon>Neopterygii</taxon>
        <taxon>Teleostei</taxon>
        <taxon>Neoteleostei</taxon>
        <taxon>Acanthomorphata</taxon>
        <taxon>Gobiaria</taxon>
        <taxon>Gobiiformes</taxon>
        <taxon>Gobioidei</taxon>
        <taxon>Gobiidae</taxon>
        <taxon>Gobiinae</taxon>
        <taxon>Knipowitschia</taxon>
    </lineage>
</organism>
<keyword evidence="3" id="KW-1185">Reference proteome</keyword>
<accession>A0AAV2LTE9</accession>
<name>A0AAV2LTE9_KNICA</name>
<gene>
    <name evidence="2" type="ORF">KC01_LOCUS32161</name>
</gene>
<feature type="region of interest" description="Disordered" evidence="1">
    <location>
        <begin position="1"/>
        <end position="57"/>
    </location>
</feature>
<evidence type="ECO:0000313" key="3">
    <source>
        <dbReference type="Proteomes" id="UP001497482"/>
    </source>
</evidence>
<proteinExistence type="predicted"/>
<dbReference type="EMBL" id="OZ035826">
    <property type="protein sequence ID" value="CAL1604688.1"/>
    <property type="molecule type" value="Genomic_DNA"/>
</dbReference>
<feature type="region of interest" description="Disordered" evidence="1">
    <location>
        <begin position="76"/>
        <end position="110"/>
    </location>
</feature>
<dbReference type="Proteomes" id="UP001497482">
    <property type="component" value="Chromosome 4"/>
</dbReference>
<evidence type="ECO:0000313" key="2">
    <source>
        <dbReference type="EMBL" id="CAL1604688.1"/>
    </source>
</evidence>
<dbReference type="AlphaFoldDB" id="A0AAV2LTE9"/>
<protein>
    <submittedName>
        <fullName evidence="2">Uncharacterized protein</fullName>
    </submittedName>
</protein>
<sequence>MASSSAANVHLLPESGTERSHTSGNESSPESRRFPPKNSAGNVPIFEHGEEEEGPIPAGVCLEQINAELRIYTDLCGGRSKPDVTNHRAAPHAAKPPGQTRGRGEARATS</sequence>